<gene>
    <name evidence="3" type="ORF">BAR24066_06991</name>
</gene>
<evidence type="ECO:0000313" key="4">
    <source>
        <dbReference type="Proteomes" id="UP000494172"/>
    </source>
</evidence>
<dbReference type="RefSeq" id="WP_174994535.1">
    <property type="nucleotide sequence ID" value="NZ_CABVPX010000048.1"/>
</dbReference>
<sequence length="206" mass="21760">MKKKTRIVIAAIAIAAGVASSYASPYFTMYQMRSAMTDKDADSFSSHVDFPSLRESLRGQFLTMVQSKVANSPDMKGNSFAGLGMMVAMGFANQLIDTMVTPAGVMTMMAQGAAKPAHPAGVPAAPASSGAPTEATHASSDSGAAPHEANTAPKVDYSVRYKNWSTVTATARKGTVDQVTLVFKRDGLWSWKLSGIDLPIDQFGSN</sequence>
<dbReference type="EMBL" id="CABVPX010000048">
    <property type="protein sequence ID" value="VWC41266.1"/>
    <property type="molecule type" value="Genomic_DNA"/>
</dbReference>
<proteinExistence type="predicted"/>
<feature type="region of interest" description="Disordered" evidence="1">
    <location>
        <begin position="116"/>
        <end position="151"/>
    </location>
</feature>
<evidence type="ECO:0000256" key="2">
    <source>
        <dbReference type="SAM" id="SignalP"/>
    </source>
</evidence>
<comment type="caution">
    <text evidence="3">The sequence shown here is derived from an EMBL/GenBank/DDBJ whole genome shotgun (WGS) entry which is preliminary data.</text>
</comment>
<dbReference type="Pfam" id="PF11159">
    <property type="entry name" value="DUF2939"/>
    <property type="match status" value="1"/>
</dbReference>
<feature type="signal peptide" evidence="2">
    <location>
        <begin position="1"/>
        <end position="23"/>
    </location>
</feature>
<reference evidence="3 4" key="1">
    <citation type="submission" date="2019-09" db="EMBL/GenBank/DDBJ databases">
        <authorList>
            <person name="Depoorter E."/>
        </authorList>
    </citation>
    <scope>NUCLEOTIDE SEQUENCE [LARGE SCALE GENOMIC DNA]</scope>
    <source>
        <strain evidence="3">LMG 24066</strain>
    </source>
</reference>
<evidence type="ECO:0000256" key="1">
    <source>
        <dbReference type="SAM" id="MobiDB-lite"/>
    </source>
</evidence>
<feature type="compositionally biased region" description="Low complexity" evidence="1">
    <location>
        <begin position="116"/>
        <end position="132"/>
    </location>
</feature>
<dbReference type="InterPro" id="IPR021330">
    <property type="entry name" value="DUF2939"/>
</dbReference>
<dbReference type="Proteomes" id="UP000494172">
    <property type="component" value="Unassembled WGS sequence"/>
</dbReference>
<protein>
    <submittedName>
        <fullName evidence="3">Membrane protein</fullName>
    </submittedName>
</protein>
<dbReference type="AlphaFoldDB" id="A0A9Q9SQZ4"/>
<keyword evidence="2" id="KW-0732">Signal</keyword>
<accession>A0A9Q9SQZ4</accession>
<evidence type="ECO:0000313" key="3">
    <source>
        <dbReference type="EMBL" id="VWC41266.1"/>
    </source>
</evidence>
<organism evidence="3 4">
    <name type="scientific">Burkholderia arboris</name>
    <dbReference type="NCBI Taxonomy" id="488730"/>
    <lineage>
        <taxon>Bacteria</taxon>
        <taxon>Pseudomonadati</taxon>
        <taxon>Pseudomonadota</taxon>
        <taxon>Betaproteobacteria</taxon>
        <taxon>Burkholderiales</taxon>
        <taxon>Burkholderiaceae</taxon>
        <taxon>Burkholderia</taxon>
        <taxon>Burkholderia cepacia complex</taxon>
    </lineage>
</organism>
<name>A0A9Q9SQZ4_9BURK</name>
<feature type="chain" id="PRO_5040220652" evidence="2">
    <location>
        <begin position="24"/>
        <end position="206"/>
    </location>
</feature>